<dbReference type="Pfam" id="PF04525">
    <property type="entry name" value="LOR"/>
    <property type="match status" value="1"/>
</dbReference>
<proteinExistence type="predicted"/>
<dbReference type="AlphaFoldDB" id="A0A1J0A478"/>
<dbReference type="SUPFAM" id="SSF54518">
    <property type="entry name" value="Tubby C-terminal domain-like"/>
    <property type="match status" value="1"/>
</dbReference>
<gene>
    <name evidence="1" type="ORF">BHY08_02190</name>
</gene>
<evidence type="ECO:0000313" key="2">
    <source>
        <dbReference type="Proteomes" id="UP000191200"/>
    </source>
</evidence>
<name>A0A1J0A478_9ENTE</name>
<organism evidence="1 2">
    <name type="scientific">Vagococcus teuberi</name>
    <dbReference type="NCBI Taxonomy" id="519472"/>
    <lineage>
        <taxon>Bacteria</taxon>
        <taxon>Bacillati</taxon>
        <taxon>Bacillota</taxon>
        <taxon>Bacilli</taxon>
        <taxon>Lactobacillales</taxon>
        <taxon>Enterococcaceae</taxon>
        <taxon>Vagococcus</taxon>
    </lineage>
</organism>
<evidence type="ECO:0000313" key="1">
    <source>
        <dbReference type="EMBL" id="APB30739.1"/>
    </source>
</evidence>
<dbReference type="RefSeq" id="WP_071456311.1">
    <property type="nucleotide sequence ID" value="NZ_CP017267.1"/>
</dbReference>
<accession>A0A1J0A478</accession>
<reference evidence="1 2" key="1">
    <citation type="submission" date="2016-09" db="EMBL/GenBank/DDBJ databases">
        <title>Vagococcus teuberi sp. nov., isolated from the Malian artisanal sour milk fene.</title>
        <authorList>
            <person name="Wullschleger S."/>
            <person name="Seifert C."/>
            <person name="Baumgartner S."/>
            <person name="Lacroix C."/>
            <person name="Bonfoh B."/>
            <person name="Stevens M.J."/>
            <person name="Meile L."/>
        </authorList>
    </citation>
    <scope>NUCLEOTIDE SEQUENCE [LARGE SCALE GENOMIC DNA]</scope>
    <source>
        <strain evidence="1 2">DSM 21459</strain>
    </source>
</reference>
<dbReference type="OrthoDB" id="2248181at2"/>
<dbReference type="Proteomes" id="UP000191200">
    <property type="component" value="Chromosome"/>
</dbReference>
<sequence length="188" mass="22061">METYYINEHVLSANVRTVIKNAQDKSMYILVGRWGVKGDVLSVYNMNGEVLATVKQTTYAFPSRFDLYDRYKKIGSLGRLISFNRDIYLVKQLNWLVLANVNKQTYRIYSFKERLMLMEKHTVYQGDYYKLSIKNETLAPVCICIGAVMDYWAKNNEKNWQKVNSFLSPKASYQSMELIREKIKSTSR</sequence>
<dbReference type="EMBL" id="CP017267">
    <property type="protein sequence ID" value="APB30739.1"/>
    <property type="molecule type" value="Genomic_DNA"/>
</dbReference>
<dbReference type="STRING" id="519472.BHY08_02190"/>
<protein>
    <submittedName>
        <fullName evidence="1">Uncharacterized protein</fullName>
    </submittedName>
</protein>
<keyword evidence="2" id="KW-1185">Reference proteome</keyword>
<dbReference type="InterPro" id="IPR025659">
    <property type="entry name" value="Tubby-like_C"/>
</dbReference>
<dbReference type="KEGG" id="vte:BHY08_02190"/>
<dbReference type="InterPro" id="IPR007612">
    <property type="entry name" value="LOR"/>
</dbReference>